<sequence>MCRLFAFVSPERSTARHELRGAGLESLLSLARLHGDGWGWAGTDAIGTAPEVRKSARSAVSDADFETAIDTPAHAGLVHLRWATAGLPVNMNNAHPFEADGMAFAHNGTVKPLDDVRALLSPASVATLKGTTDSEMYFALIREQLDLGYDLHEATVRTVRMLRERFPHVSLNALLLGPEQLIIVHASATSALTPHDLERMGPLAAELPVGHNEDYFALRWRESPDGTIAVSSTGVAGAGWNPLPAESVTAVNLRDRSREIVELTPAAIARG</sequence>
<dbReference type="Proteomes" id="UP001371224">
    <property type="component" value="Unassembled WGS sequence"/>
</dbReference>
<dbReference type="CDD" id="cd01908">
    <property type="entry name" value="YafJ"/>
    <property type="match status" value="1"/>
</dbReference>
<dbReference type="Pfam" id="PF13522">
    <property type="entry name" value="GATase_6"/>
    <property type="match status" value="1"/>
</dbReference>
<name>A0ABU8L8L1_9MICO</name>
<dbReference type="SUPFAM" id="SSF56235">
    <property type="entry name" value="N-terminal nucleophile aminohydrolases (Ntn hydrolases)"/>
    <property type="match status" value="1"/>
</dbReference>
<dbReference type="PANTHER" id="PTHR42824:SF1">
    <property type="entry name" value="GLUTAMINE AMIDOTRANSFERASE YAFJ-RELATED"/>
    <property type="match status" value="1"/>
</dbReference>
<dbReference type="PROSITE" id="PS51278">
    <property type="entry name" value="GATASE_TYPE_2"/>
    <property type="match status" value="1"/>
</dbReference>
<dbReference type="EMBL" id="JBBDGM010000002">
    <property type="protein sequence ID" value="MEJ1087139.1"/>
    <property type="molecule type" value="Genomic_DNA"/>
</dbReference>
<gene>
    <name evidence="2" type="ORF">WDU99_02275</name>
</gene>
<proteinExistence type="predicted"/>
<reference evidence="2 3" key="1">
    <citation type="submission" date="2024-02" db="EMBL/GenBank/DDBJ databases">
        <authorList>
            <person name="Saticioglu I.B."/>
        </authorList>
    </citation>
    <scope>NUCLEOTIDE SEQUENCE [LARGE SCALE GENOMIC DNA]</scope>
    <source>
        <strain evidence="2 3">Mu-80</strain>
    </source>
</reference>
<comment type="caution">
    <text evidence="2">The sequence shown here is derived from an EMBL/GenBank/DDBJ whole genome shotgun (WGS) entry which is preliminary data.</text>
</comment>
<evidence type="ECO:0000259" key="1">
    <source>
        <dbReference type="PROSITE" id="PS51278"/>
    </source>
</evidence>
<protein>
    <submittedName>
        <fullName evidence="2">Class II glutamine amidotransferase</fullName>
    </submittedName>
</protein>
<dbReference type="PANTHER" id="PTHR42824">
    <property type="entry name" value="GLUTAMINE AMIDOTRANSFERASE"/>
    <property type="match status" value="1"/>
</dbReference>
<keyword evidence="3" id="KW-1185">Reference proteome</keyword>
<feature type="domain" description="Glutamine amidotransferase type-2" evidence="1">
    <location>
        <begin position="2"/>
        <end position="271"/>
    </location>
</feature>
<keyword evidence="2" id="KW-0315">Glutamine amidotransferase</keyword>
<evidence type="ECO:0000313" key="3">
    <source>
        <dbReference type="Proteomes" id="UP001371224"/>
    </source>
</evidence>
<dbReference type="InterPro" id="IPR017932">
    <property type="entry name" value="GATase_2_dom"/>
</dbReference>
<accession>A0ABU8L8L1</accession>
<organism evidence="2 3">
    <name type="scientific">Microbacterium bandirmense</name>
    <dbReference type="NCBI Taxonomy" id="3122050"/>
    <lineage>
        <taxon>Bacteria</taxon>
        <taxon>Bacillati</taxon>
        <taxon>Actinomycetota</taxon>
        <taxon>Actinomycetes</taxon>
        <taxon>Micrococcales</taxon>
        <taxon>Microbacteriaceae</taxon>
        <taxon>Microbacterium</taxon>
    </lineage>
</organism>
<dbReference type="Gene3D" id="3.60.20.10">
    <property type="entry name" value="Glutamine Phosphoribosylpyrophosphate, subunit 1, domain 1"/>
    <property type="match status" value="1"/>
</dbReference>
<evidence type="ECO:0000313" key="2">
    <source>
        <dbReference type="EMBL" id="MEJ1087139.1"/>
    </source>
</evidence>
<dbReference type="InterPro" id="IPR029055">
    <property type="entry name" value="Ntn_hydrolases_N"/>
</dbReference>
<dbReference type="RefSeq" id="WP_337330821.1">
    <property type="nucleotide sequence ID" value="NZ_JBBDGM010000002.1"/>
</dbReference>